<evidence type="ECO:0000256" key="1">
    <source>
        <dbReference type="ARBA" id="ARBA00012513"/>
    </source>
</evidence>
<feature type="region of interest" description="Disordered" evidence="9">
    <location>
        <begin position="424"/>
        <end position="458"/>
    </location>
</feature>
<accession>A0A1I8F5S8</accession>
<evidence type="ECO:0000259" key="10">
    <source>
        <dbReference type="PROSITE" id="PS50011"/>
    </source>
</evidence>
<dbReference type="PROSITE" id="PS50011">
    <property type="entry name" value="PROTEIN_KINASE_DOM"/>
    <property type="match status" value="1"/>
</dbReference>
<evidence type="ECO:0000313" key="11">
    <source>
        <dbReference type="Proteomes" id="UP000095280"/>
    </source>
</evidence>
<dbReference type="WBParaSite" id="maker-unitig_21683-snap-gene-0.1-mRNA-1">
    <property type="protein sequence ID" value="maker-unitig_21683-snap-gene-0.1-mRNA-1"/>
    <property type="gene ID" value="maker-unitig_21683-snap-gene-0.1"/>
</dbReference>
<evidence type="ECO:0000313" key="12">
    <source>
        <dbReference type="WBParaSite" id="maker-unitig_21683-snap-gene-0.1-mRNA-1"/>
    </source>
</evidence>
<dbReference type="GO" id="GO:0004674">
    <property type="term" value="F:protein serine/threonine kinase activity"/>
    <property type="evidence" value="ECO:0007669"/>
    <property type="project" value="UniProtKB-KW"/>
</dbReference>
<feature type="compositionally biased region" description="Basic and acidic residues" evidence="9">
    <location>
        <begin position="306"/>
        <end position="317"/>
    </location>
</feature>
<keyword evidence="4" id="KW-0547">Nucleotide-binding</keyword>
<dbReference type="InterPro" id="IPR050236">
    <property type="entry name" value="Ser_Thr_kinase_AGC"/>
</dbReference>
<dbReference type="GO" id="GO:0035556">
    <property type="term" value="P:intracellular signal transduction"/>
    <property type="evidence" value="ECO:0007669"/>
    <property type="project" value="TreeGrafter"/>
</dbReference>
<sequence length="458" mass="50643">EQAQPFTSRLRSFEGLVDEAAAHQWRMAILTAMDSRRANYSFQRTMLSRMPMRGEIIIICEEVIEAANKSLHQFDASFWESGFNKLIECYQKCIFINLHYERQGALVLCAHLLSSGRAVVMDTEALGNFSIECARFYCGELLEACCEYLNSIGIVHHRDDFQLKLGDFGSAFITGFPKCPSYTATPHYAAPEMLLQTAKGDHTVLYTMDLWAIGCCLFQFLSGRPPFRGRGTTTALTPVAKDLVTNLLVKEAADRLGSPSRGGFDAVEVARILYRPAVRSADQEVDWANVPLGYSQGVRQLPQCRADGHKGSSRSDCRLGSGGAPIDAQNKASETERLRRGTGDAESVSSVLQGSSLIIRHRRLSVIKSRKRRGSLVRPQAHVRCPHLRAAPVLSWTPEKMELKGEVPGRGPGSLQFERRTGKAVLHPRVGEQDLLPGGSCLKQSRRLDRGTAAGFSE</sequence>
<dbReference type="AlphaFoldDB" id="A0A1I8F5S8"/>
<dbReference type="InterPro" id="IPR011009">
    <property type="entry name" value="Kinase-like_dom_sf"/>
</dbReference>
<comment type="catalytic activity">
    <reaction evidence="7">
        <text>L-threonyl-[protein] + ATP = O-phospho-L-threonyl-[protein] + ADP + H(+)</text>
        <dbReference type="Rhea" id="RHEA:46608"/>
        <dbReference type="Rhea" id="RHEA-COMP:11060"/>
        <dbReference type="Rhea" id="RHEA-COMP:11605"/>
        <dbReference type="ChEBI" id="CHEBI:15378"/>
        <dbReference type="ChEBI" id="CHEBI:30013"/>
        <dbReference type="ChEBI" id="CHEBI:30616"/>
        <dbReference type="ChEBI" id="CHEBI:61977"/>
        <dbReference type="ChEBI" id="CHEBI:456216"/>
        <dbReference type="EC" id="2.7.11.1"/>
    </reaction>
</comment>
<keyword evidence="2" id="KW-0723">Serine/threonine-protein kinase</keyword>
<dbReference type="Pfam" id="PF00069">
    <property type="entry name" value="Pkinase"/>
    <property type="match status" value="1"/>
</dbReference>
<dbReference type="EC" id="2.7.11.1" evidence="1"/>
<proteinExistence type="predicted"/>
<reference evidence="12" key="1">
    <citation type="submission" date="2016-11" db="UniProtKB">
        <authorList>
            <consortium name="WormBaseParasite"/>
        </authorList>
    </citation>
    <scope>IDENTIFICATION</scope>
</reference>
<dbReference type="Gene3D" id="1.10.510.10">
    <property type="entry name" value="Transferase(Phosphotransferase) domain 1"/>
    <property type="match status" value="1"/>
</dbReference>
<dbReference type="PANTHER" id="PTHR24356:SF163">
    <property type="entry name" value="3-PHOSPHOINOSITIDE-DEPENDENT PROTEIN KINASE 1-RELATED"/>
    <property type="match status" value="1"/>
</dbReference>
<comment type="catalytic activity">
    <reaction evidence="8">
        <text>L-seryl-[protein] + ATP = O-phospho-L-seryl-[protein] + ADP + H(+)</text>
        <dbReference type="Rhea" id="RHEA:17989"/>
        <dbReference type="Rhea" id="RHEA-COMP:9863"/>
        <dbReference type="Rhea" id="RHEA-COMP:11604"/>
        <dbReference type="ChEBI" id="CHEBI:15378"/>
        <dbReference type="ChEBI" id="CHEBI:29999"/>
        <dbReference type="ChEBI" id="CHEBI:30616"/>
        <dbReference type="ChEBI" id="CHEBI:83421"/>
        <dbReference type="ChEBI" id="CHEBI:456216"/>
        <dbReference type="EC" id="2.7.11.1"/>
    </reaction>
</comment>
<evidence type="ECO:0000256" key="6">
    <source>
        <dbReference type="ARBA" id="ARBA00022840"/>
    </source>
</evidence>
<keyword evidence="3" id="KW-0808">Transferase</keyword>
<evidence type="ECO:0000256" key="4">
    <source>
        <dbReference type="ARBA" id="ARBA00022741"/>
    </source>
</evidence>
<dbReference type="Proteomes" id="UP000095280">
    <property type="component" value="Unplaced"/>
</dbReference>
<evidence type="ECO:0000256" key="9">
    <source>
        <dbReference type="SAM" id="MobiDB-lite"/>
    </source>
</evidence>
<dbReference type="InterPro" id="IPR000719">
    <property type="entry name" value="Prot_kinase_dom"/>
</dbReference>
<feature type="region of interest" description="Disordered" evidence="9">
    <location>
        <begin position="305"/>
        <end position="347"/>
    </location>
</feature>
<dbReference type="GO" id="GO:0005524">
    <property type="term" value="F:ATP binding"/>
    <property type="evidence" value="ECO:0007669"/>
    <property type="project" value="UniProtKB-KW"/>
</dbReference>
<evidence type="ECO:0000256" key="8">
    <source>
        <dbReference type="ARBA" id="ARBA00048679"/>
    </source>
</evidence>
<organism evidence="11 12">
    <name type="scientific">Macrostomum lignano</name>
    <dbReference type="NCBI Taxonomy" id="282301"/>
    <lineage>
        <taxon>Eukaryota</taxon>
        <taxon>Metazoa</taxon>
        <taxon>Spiralia</taxon>
        <taxon>Lophotrochozoa</taxon>
        <taxon>Platyhelminthes</taxon>
        <taxon>Rhabditophora</taxon>
        <taxon>Macrostomorpha</taxon>
        <taxon>Macrostomida</taxon>
        <taxon>Macrostomidae</taxon>
        <taxon>Macrostomum</taxon>
    </lineage>
</organism>
<dbReference type="SUPFAM" id="SSF56112">
    <property type="entry name" value="Protein kinase-like (PK-like)"/>
    <property type="match status" value="1"/>
</dbReference>
<dbReference type="SMART" id="SM00220">
    <property type="entry name" value="S_TKc"/>
    <property type="match status" value="1"/>
</dbReference>
<dbReference type="PANTHER" id="PTHR24356">
    <property type="entry name" value="SERINE/THREONINE-PROTEIN KINASE"/>
    <property type="match status" value="1"/>
</dbReference>
<keyword evidence="5" id="KW-0418">Kinase</keyword>
<evidence type="ECO:0000256" key="3">
    <source>
        <dbReference type="ARBA" id="ARBA00022679"/>
    </source>
</evidence>
<feature type="domain" description="Protein kinase" evidence="10">
    <location>
        <begin position="1"/>
        <end position="288"/>
    </location>
</feature>
<name>A0A1I8F5S8_9PLAT</name>
<keyword evidence="11" id="KW-1185">Reference proteome</keyword>
<protein>
    <recommendedName>
        <fullName evidence="1">non-specific serine/threonine protein kinase</fullName>
        <ecNumber evidence="1">2.7.11.1</ecNumber>
    </recommendedName>
</protein>
<keyword evidence="6" id="KW-0067">ATP-binding</keyword>
<evidence type="ECO:0000256" key="5">
    <source>
        <dbReference type="ARBA" id="ARBA00022777"/>
    </source>
</evidence>
<evidence type="ECO:0000256" key="2">
    <source>
        <dbReference type="ARBA" id="ARBA00022527"/>
    </source>
</evidence>
<evidence type="ECO:0000256" key="7">
    <source>
        <dbReference type="ARBA" id="ARBA00047899"/>
    </source>
</evidence>
<feature type="compositionally biased region" description="Basic and acidic residues" evidence="9">
    <location>
        <begin position="333"/>
        <end position="343"/>
    </location>
</feature>